<keyword evidence="3" id="KW-0963">Cytoplasm</keyword>
<dbReference type="SUPFAM" id="SSF55804">
    <property type="entry name" value="Phoshotransferase/anion transport protein"/>
    <property type="match status" value="1"/>
</dbReference>
<evidence type="ECO:0000256" key="5">
    <source>
        <dbReference type="ARBA" id="ARBA00022679"/>
    </source>
</evidence>
<dbReference type="PROSITE" id="PS51094">
    <property type="entry name" value="PTS_EIIA_TYPE_2"/>
    <property type="match status" value="1"/>
</dbReference>
<dbReference type="EMBL" id="JXLB01000022">
    <property type="protein sequence ID" value="OJG78839.1"/>
    <property type="molecule type" value="Genomic_DNA"/>
</dbReference>
<dbReference type="PANTHER" id="PTHR36203">
    <property type="entry name" value="ASCORBATE-SPECIFIC PTS SYSTEM EIIA COMPONENT"/>
    <property type="match status" value="1"/>
</dbReference>
<dbReference type="InterPro" id="IPR016152">
    <property type="entry name" value="PTrfase/Anion_transptr"/>
</dbReference>
<evidence type="ECO:0000256" key="10">
    <source>
        <dbReference type="ARBA" id="ARBA00042072"/>
    </source>
</evidence>
<evidence type="ECO:0000256" key="2">
    <source>
        <dbReference type="ARBA" id="ARBA00022448"/>
    </source>
</evidence>
<feature type="domain" description="PTS EIIB type-2" evidence="12">
    <location>
        <begin position="235"/>
        <end position="324"/>
    </location>
</feature>
<dbReference type="GO" id="GO:0016301">
    <property type="term" value="F:kinase activity"/>
    <property type="evidence" value="ECO:0007669"/>
    <property type="project" value="UniProtKB-KW"/>
</dbReference>
<dbReference type="Gene3D" id="1.10.1790.10">
    <property type="entry name" value="PRD domain"/>
    <property type="match status" value="1"/>
</dbReference>
<feature type="domain" description="PTS EIIA type-2" evidence="11">
    <location>
        <begin position="376"/>
        <end position="519"/>
    </location>
</feature>
<sequence length="522" mass="60301">MTKLLYLKNGMRLLRKALFKNANQLYPQTKDSFIQTIKKANLLLVPSRFEEMLYFTTCLLCRITNHEVIINQKDQHFLQKLTVYKASQLFLSPYTATKNKTHECLYFTIILMTVIQGENQDRALAFLWKCAHEIIHEVERLAAIEFQNNQKLLKNLFYHLVPSYFRLRFQIPLSNVLVDKIKLEYRELFEITKAALVPLKKIVGGIIPEEEIGYFTILFGGEIKCQRERKAEKVIKALVLCPSGISSSLIMKSELQALFPQICFFEAKSFETFSKEGSDERVDLIFSSTPIKTNKKLYLVNPIMTQFEKNRLLRKVQEDFLFPKVLIPSVDKIIDILAPHIELKKGKTKEKLYEIVERKINQEMRRKEDKRPMLSELLTPEMIQLSDEPMSWEEAIELSAKPLEKNQQIEGNYIAAMIDKVKDYGPFIHIGKGVALPHARPEDGVKRLGMSLLKVKQPILLLDDEKHAIQIFICLAAIDNEVHLKALASLTKILSNNEKLTSLLSADSVEKIYQVIKEGEEK</sequence>
<comment type="caution">
    <text evidence="14">The sequence shown here is derived from an EMBL/GenBank/DDBJ whole genome shotgun (WGS) entry which is preliminary data.</text>
</comment>
<dbReference type="GO" id="GO:0009401">
    <property type="term" value="P:phosphoenolpyruvate-dependent sugar phosphotransferase system"/>
    <property type="evidence" value="ECO:0007669"/>
    <property type="project" value="UniProtKB-KW"/>
</dbReference>
<dbReference type="Gene3D" id="3.40.930.10">
    <property type="entry name" value="Mannitol-specific EII, Chain A"/>
    <property type="match status" value="1"/>
</dbReference>
<proteinExistence type="predicted"/>
<evidence type="ECO:0000259" key="13">
    <source>
        <dbReference type="PROSITE" id="PS51372"/>
    </source>
</evidence>
<gene>
    <name evidence="14" type="ORF">RV14_GL001100</name>
</gene>
<evidence type="ECO:0000313" key="15">
    <source>
        <dbReference type="Proteomes" id="UP000182152"/>
    </source>
</evidence>
<dbReference type="Gene3D" id="3.40.50.2300">
    <property type="match status" value="1"/>
</dbReference>
<keyword evidence="6" id="KW-0598">Phosphotransferase system</keyword>
<keyword evidence="15" id="KW-1185">Reference proteome</keyword>
<evidence type="ECO:0000256" key="7">
    <source>
        <dbReference type="ARBA" id="ARBA00022777"/>
    </source>
</evidence>
<dbReference type="PROSITE" id="PS00372">
    <property type="entry name" value="PTS_EIIA_TYPE_2_HIS"/>
    <property type="match status" value="1"/>
</dbReference>
<feature type="domain" description="PRD" evidence="13">
    <location>
        <begin position="122"/>
        <end position="229"/>
    </location>
</feature>
<dbReference type="GO" id="GO:0008982">
    <property type="term" value="F:protein-N(PI)-phosphohistidine-sugar phosphotransferase activity"/>
    <property type="evidence" value="ECO:0007669"/>
    <property type="project" value="InterPro"/>
</dbReference>
<dbReference type="InterPro" id="IPR013011">
    <property type="entry name" value="PTS_EIIB_2"/>
</dbReference>
<reference evidence="14 15" key="1">
    <citation type="submission" date="2014-12" db="EMBL/GenBank/DDBJ databases">
        <title>Draft genome sequences of 29 type strains of Enterococci.</title>
        <authorList>
            <person name="Zhong Z."/>
            <person name="Sun Z."/>
            <person name="Liu W."/>
            <person name="Zhang W."/>
            <person name="Zhang H."/>
        </authorList>
    </citation>
    <scope>NUCLEOTIDE SEQUENCE [LARGE SCALE GENOMIC DNA]</scope>
    <source>
        <strain evidence="14 15">DSM 15687</strain>
    </source>
</reference>
<accession>A0A1L8WCU1</accession>
<evidence type="ECO:0000256" key="3">
    <source>
        <dbReference type="ARBA" id="ARBA00022490"/>
    </source>
</evidence>
<dbReference type="CDD" id="cd05568">
    <property type="entry name" value="PTS_IIB_bgl_like"/>
    <property type="match status" value="1"/>
</dbReference>
<comment type="function">
    <text evidence="8">The phosphoenolpyruvate-dependent sugar phosphotransferase system (sugar PTS), a major carbohydrate active transport system, catalyzes the phosphorylation of incoming sugar substrates concomitantly with their translocation across the cell membrane. The enzyme II UlaABC PTS system is involved in ascorbate transport.</text>
</comment>
<dbReference type="PROSITE" id="PS51099">
    <property type="entry name" value="PTS_EIIB_TYPE_2"/>
    <property type="match status" value="1"/>
</dbReference>
<dbReference type="Proteomes" id="UP000182152">
    <property type="component" value="Unassembled WGS sequence"/>
</dbReference>
<name>A0A1L8WCU1_9ENTE</name>
<dbReference type="Pfam" id="PF00359">
    <property type="entry name" value="PTS_EIIA_2"/>
    <property type="match status" value="1"/>
</dbReference>
<dbReference type="InterPro" id="IPR002178">
    <property type="entry name" value="PTS_EIIA_type-2_dom"/>
</dbReference>
<dbReference type="CDD" id="cd00211">
    <property type="entry name" value="PTS_IIA_fru"/>
    <property type="match status" value="1"/>
</dbReference>
<dbReference type="InterPro" id="IPR036634">
    <property type="entry name" value="PRD_sf"/>
</dbReference>
<organism evidence="14 15">
    <name type="scientific">Enterococcus ratti</name>
    <dbReference type="NCBI Taxonomy" id="150033"/>
    <lineage>
        <taxon>Bacteria</taxon>
        <taxon>Bacillati</taxon>
        <taxon>Bacillota</taxon>
        <taxon>Bacilli</taxon>
        <taxon>Lactobacillales</taxon>
        <taxon>Enterococcaceae</taxon>
        <taxon>Enterococcus</taxon>
    </lineage>
</organism>
<evidence type="ECO:0000256" key="4">
    <source>
        <dbReference type="ARBA" id="ARBA00022553"/>
    </source>
</evidence>
<keyword evidence="2" id="KW-0813">Transport</keyword>
<dbReference type="InterPro" id="IPR051351">
    <property type="entry name" value="Ascorbate-PTS_EIIA_comp"/>
</dbReference>
<keyword evidence="7" id="KW-0418">Kinase</keyword>
<dbReference type="PROSITE" id="PS51372">
    <property type="entry name" value="PRD_2"/>
    <property type="match status" value="1"/>
</dbReference>
<protein>
    <recommendedName>
        <fullName evidence="9">Ascorbate-specific PTS system EIIA component</fullName>
    </recommendedName>
    <alternativeName>
        <fullName evidence="10">Ascorbate-specific phosphotransferase enzyme IIA component</fullName>
    </alternativeName>
</protein>
<keyword evidence="5" id="KW-0808">Transferase</keyword>
<dbReference type="Pfam" id="PF00874">
    <property type="entry name" value="PRD"/>
    <property type="match status" value="1"/>
</dbReference>
<evidence type="ECO:0000256" key="1">
    <source>
        <dbReference type="ARBA" id="ARBA00004496"/>
    </source>
</evidence>
<dbReference type="PANTHER" id="PTHR36203:SF1">
    <property type="entry name" value="ASCORBATE-SPECIFIC PTS SYSTEM EIIA COMPONENT"/>
    <property type="match status" value="1"/>
</dbReference>
<evidence type="ECO:0000256" key="9">
    <source>
        <dbReference type="ARBA" id="ARBA00041175"/>
    </source>
</evidence>
<evidence type="ECO:0000259" key="11">
    <source>
        <dbReference type="PROSITE" id="PS51094"/>
    </source>
</evidence>
<dbReference type="STRING" id="150033.RV14_GL001100"/>
<dbReference type="AlphaFoldDB" id="A0A1L8WCU1"/>
<dbReference type="InterPro" id="IPR011608">
    <property type="entry name" value="PRD"/>
</dbReference>
<dbReference type="SUPFAM" id="SSF63520">
    <property type="entry name" value="PTS-regulatory domain, PRD"/>
    <property type="match status" value="1"/>
</dbReference>
<dbReference type="SUPFAM" id="SSF52794">
    <property type="entry name" value="PTS system IIB component-like"/>
    <property type="match status" value="1"/>
</dbReference>
<keyword evidence="4" id="KW-0597">Phosphoprotein</keyword>
<dbReference type="InterPro" id="IPR036095">
    <property type="entry name" value="PTS_EIIB-like_sf"/>
</dbReference>
<evidence type="ECO:0000256" key="6">
    <source>
        <dbReference type="ARBA" id="ARBA00022683"/>
    </source>
</evidence>
<evidence type="ECO:0000256" key="8">
    <source>
        <dbReference type="ARBA" id="ARBA00037387"/>
    </source>
</evidence>
<comment type="subcellular location">
    <subcellularLocation>
        <location evidence="1">Cytoplasm</location>
    </subcellularLocation>
</comment>
<evidence type="ECO:0000313" key="14">
    <source>
        <dbReference type="EMBL" id="OJG78839.1"/>
    </source>
</evidence>
<dbReference type="GO" id="GO:0006355">
    <property type="term" value="P:regulation of DNA-templated transcription"/>
    <property type="evidence" value="ECO:0007669"/>
    <property type="project" value="InterPro"/>
</dbReference>
<dbReference type="GO" id="GO:0005737">
    <property type="term" value="C:cytoplasm"/>
    <property type="evidence" value="ECO:0007669"/>
    <property type="project" value="UniProtKB-SubCell"/>
</dbReference>
<evidence type="ECO:0000259" key="12">
    <source>
        <dbReference type="PROSITE" id="PS51099"/>
    </source>
</evidence>